<keyword evidence="3" id="KW-0808">Transferase</keyword>
<dbReference type="GO" id="GO:0016757">
    <property type="term" value="F:glycosyltransferase activity"/>
    <property type="evidence" value="ECO:0007669"/>
    <property type="project" value="InterPro"/>
</dbReference>
<proteinExistence type="predicted"/>
<accession>A0A7Z0MNB1</accession>
<organism evidence="3 4">
    <name type="scientific">Candidatus Methanofishera endochildressiae</name>
    <dbReference type="NCBI Taxonomy" id="2738884"/>
    <lineage>
        <taxon>Bacteria</taxon>
        <taxon>Pseudomonadati</taxon>
        <taxon>Pseudomonadota</taxon>
        <taxon>Gammaproteobacteria</taxon>
        <taxon>Candidatus Methanofishera</taxon>
    </lineage>
</organism>
<dbReference type="InterPro" id="IPR028098">
    <property type="entry name" value="Glyco_trans_4-like_N"/>
</dbReference>
<feature type="domain" description="Glycosyl transferase family 1" evidence="1">
    <location>
        <begin position="195"/>
        <end position="360"/>
    </location>
</feature>
<comment type="caution">
    <text evidence="3">The sequence shown here is derived from an EMBL/GenBank/DDBJ whole genome shotgun (WGS) entry which is preliminary data.</text>
</comment>
<dbReference type="Proteomes" id="UP000537890">
    <property type="component" value="Unassembled WGS sequence"/>
</dbReference>
<dbReference type="SUPFAM" id="SSF53756">
    <property type="entry name" value="UDP-Glycosyltransferase/glycogen phosphorylase"/>
    <property type="match status" value="1"/>
</dbReference>
<dbReference type="GO" id="GO:1901135">
    <property type="term" value="P:carbohydrate derivative metabolic process"/>
    <property type="evidence" value="ECO:0007669"/>
    <property type="project" value="UniProtKB-ARBA"/>
</dbReference>
<sequence length="389" mass="44049">MRHTLSRLRIAVLIRHYTRIGGAERYCVELTERLAEQHEVHLFCQAIEVEPHPNIIVHIIPKKREKPRYLNQLEFSKLTRLATEGQFDIVHSHDMVTHANVQTLHVPCVRSRYTEISGIRKILRYLNTALSPRLLAYLWLEKKQICTNNNRQIIAVSEFLARNIINSYPDIVNNINIAYPGIALVKSENTHSINRKQQRKALGITDEGFVILFVANDYKRKGLLVILEAIKVLANPRLHLVVAGDDRPEKFSAAVNKAGLNNQLHFIGKCEDMHALYPIADALIHPTLADTYAMVVLEAMAHAIPVIVSNANYCGFSEHLTENEALLIEQPKDPAELAKHINALLNDTELRNCLAKNGRKKALALSWENTVKQTMLAYGKALEPEPSTK</sequence>
<reference evidence="3 4" key="1">
    <citation type="submission" date="2020-05" db="EMBL/GenBank/DDBJ databases">
        <title>Horizontal transmission and recombination maintain forever young bacterial symbiont genomes.</title>
        <authorList>
            <person name="Russell S.L."/>
            <person name="Pepper-Tunick E."/>
            <person name="Svedberg J."/>
            <person name="Byrne A."/>
            <person name="Ruelas Castillo J."/>
            <person name="Vollmers C."/>
            <person name="Beinart R.A."/>
            <person name="Corbett-Detig R."/>
        </authorList>
    </citation>
    <scope>NUCLEOTIDE SEQUENCE [LARGE SCALE GENOMIC DNA]</scope>
    <source>
        <strain evidence="3">4727-3</strain>
    </source>
</reference>
<dbReference type="EMBL" id="JACCHS010000033">
    <property type="protein sequence ID" value="NYT46723.1"/>
    <property type="molecule type" value="Genomic_DNA"/>
</dbReference>
<protein>
    <submittedName>
        <fullName evidence="3">Glycosyltransferase family 4 protein</fullName>
    </submittedName>
</protein>
<dbReference type="Gene3D" id="3.40.50.2000">
    <property type="entry name" value="Glycogen Phosphorylase B"/>
    <property type="match status" value="2"/>
</dbReference>
<dbReference type="CDD" id="cd03801">
    <property type="entry name" value="GT4_PimA-like"/>
    <property type="match status" value="1"/>
</dbReference>
<dbReference type="InterPro" id="IPR001296">
    <property type="entry name" value="Glyco_trans_1"/>
</dbReference>
<evidence type="ECO:0000259" key="2">
    <source>
        <dbReference type="Pfam" id="PF13439"/>
    </source>
</evidence>
<evidence type="ECO:0000313" key="4">
    <source>
        <dbReference type="Proteomes" id="UP000537890"/>
    </source>
</evidence>
<gene>
    <name evidence="3" type="ORF">H0A75_02790</name>
</gene>
<dbReference type="PANTHER" id="PTHR12526">
    <property type="entry name" value="GLYCOSYLTRANSFERASE"/>
    <property type="match status" value="1"/>
</dbReference>
<evidence type="ECO:0000313" key="3">
    <source>
        <dbReference type="EMBL" id="NYT46723.1"/>
    </source>
</evidence>
<name>A0A7Z0MNB1_9GAMM</name>
<dbReference type="Pfam" id="PF13439">
    <property type="entry name" value="Glyco_transf_4"/>
    <property type="match status" value="1"/>
</dbReference>
<feature type="domain" description="Glycosyltransferase subfamily 4-like N-terminal" evidence="2">
    <location>
        <begin position="20"/>
        <end position="183"/>
    </location>
</feature>
<dbReference type="Pfam" id="PF00534">
    <property type="entry name" value="Glycos_transf_1"/>
    <property type="match status" value="1"/>
</dbReference>
<evidence type="ECO:0000259" key="1">
    <source>
        <dbReference type="Pfam" id="PF00534"/>
    </source>
</evidence>
<dbReference type="AlphaFoldDB" id="A0A7Z0MNB1"/>